<accession>E0NJW4</accession>
<evidence type="ECO:0000259" key="1">
    <source>
        <dbReference type="PROSITE" id="PS50943"/>
    </source>
</evidence>
<evidence type="ECO:0000313" key="3">
    <source>
        <dbReference type="Proteomes" id="UP000003280"/>
    </source>
</evidence>
<keyword evidence="3" id="KW-1185">Reference proteome</keyword>
<dbReference type="Pfam" id="PF13443">
    <property type="entry name" value="HTH_26"/>
    <property type="match status" value="1"/>
</dbReference>
<protein>
    <recommendedName>
        <fullName evidence="1">HTH cro/C1-type domain-containing protein</fullName>
    </recommendedName>
</protein>
<dbReference type="GO" id="GO:0003677">
    <property type="term" value="F:DNA binding"/>
    <property type="evidence" value="ECO:0007669"/>
    <property type="project" value="InterPro"/>
</dbReference>
<proteinExistence type="predicted"/>
<dbReference type="Proteomes" id="UP000003280">
    <property type="component" value="Unassembled WGS sequence"/>
</dbReference>
<dbReference type="Gene3D" id="1.10.260.40">
    <property type="entry name" value="lambda repressor-like DNA-binding domains"/>
    <property type="match status" value="1"/>
</dbReference>
<dbReference type="HOGENOM" id="CLU_066192_31_1_9"/>
<sequence>MEDMDFSKESVIRRYVLKLVLSYNKLWKLLIDKNMSKSELRELAGISSSTLNKLSKRENVNTSSLLKICEAINVKLEDIVETVNN</sequence>
<dbReference type="SUPFAM" id="SSF47413">
    <property type="entry name" value="lambda repressor-like DNA-binding domains"/>
    <property type="match status" value="1"/>
</dbReference>
<dbReference type="CDD" id="cd00093">
    <property type="entry name" value="HTH_XRE"/>
    <property type="match status" value="1"/>
</dbReference>
<name>E0NJW4_9FIRM</name>
<dbReference type="InterPro" id="IPR001387">
    <property type="entry name" value="Cro/C1-type_HTH"/>
</dbReference>
<comment type="caution">
    <text evidence="2">The sequence shown here is derived from an EMBL/GenBank/DDBJ whole genome shotgun (WGS) entry which is preliminary data.</text>
</comment>
<dbReference type="AlphaFoldDB" id="E0NJW4"/>
<reference evidence="2 3" key="1">
    <citation type="submission" date="2010-07" db="EMBL/GenBank/DDBJ databases">
        <authorList>
            <person name="Muzny D."/>
            <person name="Qin X."/>
            <person name="Deng J."/>
            <person name="Jiang H."/>
            <person name="Liu Y."/>
            <person name="Qu J."/>
            <person name="Song X.-Z."/>
            <person name="Zhang L."/>
            <person name="Thornton R."/>
            <person name="Coyle M."/>
            <person name="Francisco L."/>
            <person name="Jackson L."/>
            <person name="Javaid M."/>
            <person name="Korchina V."/>
            <person name="Kovar C."/>
            <person name="Mata R."/>
            <person name="Mathew T."/>
            <person name="Ngo R."/>
            <person name="Nguyen L."/>
            <person name="Nguyen N."/>
            <person name="Okwuonu G."/>
            <person name="Ongeri F."/>
            <person name="Pham C."/>
            <person name="Simmons D."/>
            <person name="Wilczek-Boney K."/>
            <person name="Hale W."/>
            <person name="Jakkamsetti A."/>
            <person name="Pham P."/>
            <person name="Ruth R."/>
            <person name="San Lucas F."/>
            <person name="Warren J."/>
            <person name="Zhang J."/>
            <person name="Zhao Z."/>
            <person name="Zhou C."/>
            <person name="Zhu D."/>
            <person name="Lee S."/>
            <person name="Bess C."/>
            <person name="Blankenburg K."/>
            <person name="Forbes L."/>
            <person name="Fu Q."/>
            <person name="Gubbala S."/>
            <person name="Hirani K."/>
            <person name="Jayaseelan J.C."/>
            <person name="Lara F."/>
            <person name="Munidasa M."/>
            <person name="Palculict T."/>
            <person name="Patil S."/>
            <person name="Pu L.-L."/>
            <person name="Saada N."/>
            <person name="Tang L."/>
            <person name="Weissenberger G."/>
            <person name="Zhu Y."/>
            <person name="Hemphill L."/>
            <person name="Shang Y."/>
            <person name="Youmans B."/>
            <person name="Ayvaz T."/>
            <person name="Ross M."/>
            <person name="Santibanez J."/>
            <person name="Aqrawi P."/>
            <person name="Gross S."/>
            <person name="Joshi V."/>
            <person name="Fowler G."/>
            <person name="Nazareth L."/>
            <person name="Reid J."/>
            <person name="Worley K."/>
            <person name="Petrosino J."/>
            <person name="Highlander S."/>
            <person name="Gibbs R."/>
        </authorList>
    </citation>
    <scope>NUCLEOTIDE SEQUENCE [LARGE SCALE GENOMIC DNA]</scope>
    <source>
        <strain evidence="2 3">ATCC BAA-1640</strain>
    </source>
</reference>
<organism evidence="2 3">
    <name type="scientific">Peptoniphilus duerdenii ATCC BAA-1640</name>
    <dbReference type="NCBI Taxonomy" id="862517"/>
    <lineage>
        <taxon>Bacteria</taxon>
        <taxon>Bacillati</taxon>
        <taxon>Bacillota</taxon>
        <taxon>Tissierellia</taxon>
        <taxon>Tissierellales</taxon>
        <taxon>Peptoniphilaceae</taxon>
        <taxon>Peptoniphilus</taxon>
    </lineage>
</organism>
<dbReference type="InterPro" id="IPR010982">
    <property type="entry name" value="Lambda_DNA-bd_dom_sf"/>
</dbReference>
<gene>
    <name evidence="2" type="ORF">HMPREF9225_0453</name>
</gene>
<feature type="domain" description="HTH cro/C1-type" evidence="1">
    <location>
        <begin position="26"/>
        <end position="79"/>
    </location>
</feature>
<dbReference type="STRING" id="862517.HMPREF9225_0453"/>
<dbReference type="eggNOG" id="COG3655">
    <property type="taxonomic scope" value="Bacteria"/>
</dbReference>
<dbReference type="EMBL" id="AEEH01000019">
    <property type="protein sequence ID" value="EFM25909.1"/>
    <property type="molecule type" value="Genomic_DNA"/>
</dbReference>
<evidence type="ECO:0000313" key="2">
    <source>
        <dbReference type="EMBL" id="EFM25909.1"/>
    </source>
</evidence>
<dbReference type="PROSITE" id="PS50943">
    <property type="entry name" value="HTH_CROC1"/>
    <property type="match status" value="1"/>
</dbReference>